<dbReference type="KEGG" id="hir:HETIRDRAFT_53821"/>
<dbReference type="OrthoDB" id="10261556at2759"/>
<proteinExistence type="predicted"/>
<sequence length="49" mass="5610">TGSGKTLTFWMLLLFASRIQIIVTPLNILGKQNKDDLRNIWKPLPCIKL</sequence>
<protein>
    <recommendedName>
        <fullName evidence="4">DEAD/DEAH box helicase domain-containing protein</fullName>
    </recommendedName>
</protein>
<evidence type="ECO:0000313" key="2">
    <source>
        <dbReference type="EMBL" id="ETW75969.1"/>
    </source>
</evidence>
<dbReference type="InterPro" id="IPR027417">
    <property type="entry name" value="P-loop_NTPase"/>
</dbReference>
<dbReference type="AlphaFoldDB" id="W4JR80"/>
<dbReference type="RefSeq" id="XP_009551859.1">
    <property type="nucleotide sequence ID" value="XM_009553564.1"/>
</dbReference>
<dbReference type="HOGENOM" id="CLU_3147183_0_0_1"/>
<dbReference type="Gene3D" id="3.40.50.300">
    <property type="entry name" value="P-loop containing nucleotide triphosphate hydrolases"/>
    <property type="match status" value="1"/>
</dbReference>
<reference evidence="2 3" key="1">
    <citation type="journal article" date="2012" name="New Phytol.">
        <title>Insight into trade-off between wood decay and parasitism from the genome of a fungal forest pathogen.</title>
        <authorList>
            <person name="Olson A."/>
            <person name="Aerts A."/>
            <person name="Asiegbu F."/>
            <person name="Belbahri L."/>
            <person name="Bouzid O."/>
            <person name="Broberg A."/>
            <person name="Canback B."/>
            <person name="Coutinho P.M."/>
            <person name="Cullen D."/>
            <person name="Dalman K."/>
            <person name="Deflorio G."/>
            <person name="van Diepen L.T."/>
            <person name="Dunand C."/>
            <person name="Duplessis S."/>
            <person name="Durling M."/>
            <person name="Gonthier P."/>
            <person name="Grimwood J."/>
            <person name="Fossdal C.G."/>
            <person name="Hansson D."/>
            <person name="Henrissat B."/>
            <person name="Hietala A."/>
            <person name="Himmelstrand K."/>
            <person name="Hoffmeister D."/>
            <person name="Hogberg N."/>
            <person name="James T.Y."/>
            <person name="Karlsson M."/>
            <person name="Kohler A."/>
            <person name="Kues U."/>
            <person name="Lee Y.H."/>
            <person name="Lin Y.C."/>
            <person name="Lind M."/>
            <person name="Lindquist E."/>
            <person name="Lombard V."/>
            <person name="Lucas S."/>
            <person name="Lunden K."/>
            <person name="Morin E."/>
            <person name="Murat C."/>
            <person name="Park J."/>
            <person name="Raffaello T."/>
            <person name="Rouze P."/>
            <person name="Salamov A."/>
            <person name="Schmutz J."/>
            <person name="Solheim H."/>
            <person name="Stahlberg J."/>
            <person name="Velez H."/>
            <person name="de Vries R.P."/>
            <person name="Wiebenga A."/>
            <person name="Woodward S."/>
            <person name="Yakovlev I."/>
            <person name="Garbelotto M."/>
            <person name="Martin F."/>
            <person name="Grigoriev I.V."/>
            <person name="Stenlid J."/>
        </authorList>
    </citation>
    <scope>NUCLEOTIDE SEQUENCE [LARGE SCALE GENOMIC DNA]</scope>
    <source>
        <strain evidence="2 3">TC 32-1</strain>
    </source>
</reference>
<keyword evidence="1" id="KW-0472">Membrane</keyword>
<accession>W4JR80</accession>
<evidence type="ECO:0008006" key="4">
    <source>
        <dbReference type="Google" id="ProtNLM"/>
    </source>
</evidence>
<keyword evidence="1" id="KW-1133">Transmembrane helix</keyword>
<keyword evidence="1" id="KW-0812">Transmembrane</keyword>
<name>W4JR80_HETIT</name>
<dbReference type="InParanoid" id="W4JR80"/>
<organism evidence="2 3">
    <name type="scientific">Heterobasidion irregulare (strain TC 32-1)</name>
    <dbReference type="NCBI Taxonomy" id="747525"/>
    <lineage>
        <taxon>Eukaryota</taxon>
        <taxon>Fungi</taxon>
        <taxon>Dikarya</taxon>
        <taxon>Basidiomycota</taxon>
        <taxon>Agaricomycotina</taxon>
        <taxon>Agaricomycetes</taxon>
        <taxon>Russulales</taxon>
        <taxon>Bondarzewiaceae</taxon>
        <taxon>Heterobasidion</taxon>
        <taxon>Heterobasidion annosum species complex</taxon>
    </lineage>
</organism>
<feature type="non-terminal residue" evidence="2">
    <location>
        <position position="1"/>
    </location>
</feature>
<evidence type="ECO:0000313" key="3">
    <source>
        <dbReference type="Proteomes" id="UP000030671"/>
    </source>
</evidence>
<feature type="transmembrane region" description="Helical" evidence="1">
    <location>
        <begin position="6"/>
        <end position="29"/>
    </location>
</feature>
<evidence type="ECO:0000256" key="1">
    <source>
        <dbReference type="SAM" id="Phobius"/>
    </source>
</evidence>
<dbReference type="GeneID" id="20678274"/>
<keyword evidence="3" id="KW-1185">Reference proteome</keyword>
<gene>
    <name evidence="2" type="ORF">HETIRDRAFT_53821</name>
</gene>
<dbReference type="EMBL" id="KI925465">
    <property type="protein sequence ID" value="ETW75969.1"/>
    <property type="molecule type" value="Genomic_DNA"/>
</dbReference>
<dbReference type="SUPFAM" id="SSF52540">
    <property type="entry name" value="P-loop containing nucleoside triphosphate hydrolases"/>
    <property type="match status" value="1"/>
</dbReference>
<dbReference type="Proteomes" id="UP000030671">
    <property type="component" value="Unassembled WGS sequence"/>
</dbReference>